<evidence type="ECO:0000313" key="2">
    <source>
        <dbReference type="Proteomes" id="UP001216139"/>
    </source>
</evidence>
<name>A0ABY7TED5_9SPHI</name>
<protein>
    <submittedName>
        <fullName evidence="1">Uncharacterized protein</fullName>
    </submittedName>
</protein>
<proteinExistence type="predicted"/>
<accession>A0ABY7TED5</accession>
<gene>
    <name evidence="1" type="ORF">PQO05_12305</name>
</gene>
<dbReference type="RefSeq" id="WP_273633214.1">
    <property type="nucleotide sequence ID" value="NZ_CP117167.1"/>
</dbReference>
<dbReference type="EMBL" id="CP117167">
    <property type="protein sequence ID" value="WCT14718.1"/>
    <property type="molecule type" value="Genomic_DNA"/>
</dbReference>
<evidence type="ECO:0000313" key="1">
    <source>
        <dbReference type="EMBL" id="WCT14718.1"/>
    </source>
</evidence>
<dbReference type="Proteomes" id="UP001216139">
    <property type="component" value="Chromosome"/>
</dbReference>
<organism evidence="1 2">
    <name type="scientific">Mucilaginibacter jinjuensis</name>
    <dbReference type="NCBI Taxonomy" id="1176721"/>
    <lineage>
        <taxon>Bacteria</taxon>
        <taxon>Pseudomonadati</taxon>
        <taxon>Bacteroidota</taxon>
        <taxon>Sphingobacteriia</taxon>
        <taxon>Sphingobacteriales</taxon>
        <taxon>Sphingobacteriaceae</taxon>
        <taxon>Mucilaginibacter</taxon>
    </lineage>
</organism>
<keyword evidence="2" id="KW-1185">Reference proteome</keyword>
<reference evidence="1 2" key="1">
    <citation type="submission" date="2023-02" db="EMBL/GenBank/DDBJ databases">
        <title>Genome sequence of Mucilaginibacter jinjuensis strain KACC 16571.</title>
        <authorList>
            <person name="Kim S."/>
            <person name="Heo J."/>
            <person name="Kwon S.-W."/>
        </authorList>
    </citation>
    <scope>NUCLEOTIDE SEQUENCE [LARGE SCALE GENOMIC DNA]</scope>
    <source>
        <strain evidence="1 2">KACC 16571</strain>
    </source>
</reference>
<sequence length="72" mass="7725">MQKNIPCKHEQKNGCADGICNTILSCAMCGFLKVDPTTVNAIAPVLRQLLLTIHNVGAPSGYSLSMWNPPKA</sequence>